<keyword evidence="1" id="KW-0472">Membrane</keyword>
<gene>
    <name evidence="2" type="ORF">SAMN05192552_101862</name>
</gene>
<feature type="transmembrane region" description="Helical" evidence="1">
    <location>
        <begin position="174"/>
        <end position="198"/>
    </location>
</feature>
<organism evidence="2 3">
    <name type="scientific">Natrinema hispanicum</name>
    <dbReference type="NCBI Taxonomy" id="392421"/>
    <lineage>
        <taxon>Archaea</taxon>
        <taxon>Methanobacteriati</taxon>
        <taxon>Methanobacteriota</taxon>
        <taxon>Stenosarchaea group</taxon>
        <taxon>Halobacteria</taxon>
        <taxon>Halobacteriales</taxon>
        <taxon>Natrialbaceae</taxon>
        <taxon>Natrinema</taxon>
    </lineage>
</organism>
<proteinExistence type="predicted"/>
<feature type="transmembrane region" description="Helical" evidence="1">
    <location>
        <begin position="139"/>
        <end position="162"/>
    </location>
</feature>
<sequence>MTWTAVAKKDFRDAVQSRALWALVGVFVVLSVLSTYAYVEAPALLGAATEATFGGLIFFTIGLVGLFVPLSAIVVCYKSLAGERELGSIKLLLSLPTTRGQVFVGKVVGRATVLAFGLGVGLVVGLGVGAALIGDLEAVALVVFVLATLSFVAVYATIVVGLSATTGSTSRATTLALGFFVVFELLWDAIPMGILYVLEGFSIPSTMPDWLYPLLQLSPSAAYFSSVVALLPNLADAANAELGQSGAGAQAAADAADPFYTSPEIGIAILLLWLLVPLAVGYYRFDASDL</sequence>
<evidence type="ECO:0000313" key="3">
    <source>
        <dbReference type="Proteomes" id="UP000324021"/>
    </source>
</evidence>
<dbReference type="GO" id="GO:0005886">
    <property type="term" value="C:plasma membrane"/>
    <property type="evidence" value="ECO:0007669"/>
    <property type="project" value="UniProtKB-SubCell"/>
</dbReference>
<evidence type="ECO:0000256" key="1">
    <source>
        <dbReference type="SAM" id="Phobius"/>
    </source>
</evidence>
<dbReference type="RefSeq" id="WP_149782386.1">
    <property type="nucleotide sequence ID" value="NZ_FMZP01000018.1"/>
</dbReference>
<dbReference type="Proteomes" id="UP000324021">
    <property type="component" value="Unassembled WGS sequence"/>
</dbReference>
<feature type="transmembrane region" description="Helical" evidence="1">
    <location>
        <begin position="113"/>
        <end position="133"/>
    </location>
</feature>
<protein>
    <submittedName>
        <fullName evidence="2">ABC-2 type transport system permease protein</fullName>
    </submittedName>
</protein>
<dbReference type="PANTHER" id="PTHR43471">
    <property type="entry name" value="ABC TRANSPORTER PERMEASE"/>
    <property type="match status" value="1"/>
</dbReference>
<accession>A0A1G6TSN6</accession>
<evidence type="ECO:0000313" key="2">
    <source>
        <dbReference type="EMBL" id="SDD32172.1"/>
    </source>
</evidence>
<dbReference type="PANTHER" id="PTHR43471:SF1">
    <property type="entry name" value="ABC TRANSPORTER PERMEASE PROTEIN NOSY-RELATED"/>
    <property type="match status" value="1"/>
</dbReference>
<dbReference type="EMBL" id="FMZP01000018">
    <property type="protein sequence ID" value="SDD32172.1"/>
    <property type="molecule type" value="Genomic_DNA"/>
</dbReference>
<dbReference type="GO" id="GO:0140359">
    <property type="term" value="F:ABC-type transporter activity"/>
    <property type="evidence" value="ECO:0007669"/>
    <property type="project" value="InterPro"/>
</dbReference>
<keyword evidence="1" id="KW-0812">Transmembrane</keyword>
<feature type="transmembrane region" description="Helical" evidence="1">
    <location>
        <begin position="51"/>
        <end position="77"/>
    </location>
</feature>
<dbReference type="AlphaFoldDB" id="A0A1G6TSN6"/>
<name>A0A1G6TSN6_9EURY</name>
<feature type="transmembrane region" description="Helical" evidence="1">
    <location>
        <begin position="265"/>
        <end position="285"/>
    </location>
</feature>
<keyword evidence="1" id="KW-1133">Transmembrane helix</keyword>
<dbReference type="Pfam" id="PF12679">
    <property type="entry name" value="ABC2_membrane_2"/>
    <property type="match status" value="1"/>
</dbReference>
<feature type="transmembrane region" description="Helical" evidence="1">
    <location>
        <begin position="20"/>
        <end position="39"/>
    </location>
</feature>
<reference evidence="2 3" key="1">
    <citation type="submission" date="2016-10" db="EMBL/GenBank/DDBJ databases">
        <authorList>
            <person name="Varghese N."/>
            <person name="Submissions S."/>
        </authorList>
    </citation>
    <scope>NUCLEOTIDE SEQUENCE [LARGE SCALE GENOMIC DNA]</scope>
    <source>
        <strain evidence="2 3">CDM_1</strain>
    </source>
</reference>